<keyword evidence="3" id="KW-1185">Reference proteome</keyword>
<proteinExistence type="predicted"/>
<accession>A0AAN9KIG4</accession>
<dbReference type="Proteomes" id="UP001367508">
    <property type="component" value="Unassembled WGS sequence"/>
</dbReference>
<comment type="caution">
    <text evidence="2">The sequence shown here is derived from an EMBL/GenBank/DDBJ whole genome shotgun (WGS) entry which is preliminary data.</text>
</comment>
<evidence type="ECO:0000313" key="1">
    <source>
        <dbReference type="EMBL" id="KAK7316343.1"/>
    </source>
</evidence>
<sequence length="287" mass="31723">MIETRGSSNCVRRSQTGNDSCLPLCPGCMVLIFEQALLRGVFRQHHTWGNFSRSSRYAARQDEANILGVDTESGWNYLTRGIPALESQGSGLEHYKKNLTRTGASESPVNYDFWESTANKWLPFRQASQPEVMAANANWLQHGASPVLQGPSNGLVLSPEQIRLMGLVPSQRDQSLYGLPISGSRATPSLYSHEIKLTQIMELQFQGGIFKEKGMFCPLAQELARTSETSQDKVVVQAQTYKSLESRGIRFPRCDTESLALVFTPSASVPEVDVTLAKEKNSLAPLP</sequence>
<dbReference type="PANTHER" id="PTHR31267">
    <property type="entry name" value="DENTIN SIALOPHOSPHOPROTEIN-LIKE PROTEIN"/>
    <property type="match status" value="1"/>
</dbReference>
<gene>
    <name evidence="1" type="ORF">VNO77_35308</name>
    <name evidence="2" type="ORF">VNO77_35309</name>
</gene>
<organism evidence="2 3">
    <name type="scientific">Canavalia gladiata</name>
    <name type="common">Sword bean</name>
    <name type="synonym">Dolichos gladiatus</name>
    <dbReference type="NCBI Taxonomy" id="3824"/>
    <lineage>
        <taxon>Eukaryota</taxon>
        <taxon>Viridiplantae</taxon>
        <taxon>Streptophyta</taxon>
        <taxon>Embryophyta</taxon>
        <taxon>Tracheophyta</taxon>
        <taxon>Spermatophyta</taxon>
        <taxon>Magnoliopsida</taxon>
        <taxon>eudicotyledons</taxon>
        <taxon>Gunneridae</taxon>
        <taxon>Pentapetalae</taxon>
        <taxon>rosids</taxon>
        <taxon>fabids</taxon>
        <taxon>Fabales</taxon>
        <taxon>Fabaceae</taxon>
        <taxon>Papilionoideae</taxon>
        <taxon>50 kb inversion clade</taxon>
        <taxon>NPAAA clade</taxon>
        <taxon>indigoferoid/millettioid clade</taxon>
        <taxon>Phaseoleae</taxon>
        <taxon>Canavalia</taxon>
    </lineage>
</organism>
<name>A0AAN9KIG4_CANGL</name>
<dbReference type="EMBL" id="JAYMYQ010000008">
    <property type="protein sequence ID" value="KAK7316343.1"/>
    <property type="molecule type" value="Genomic_DNA"/>
</dbReference>
<protein>
    <submittedName>
        <fullName evidence="2">Uncharacterized protein</fullName>
    </submittedName>
</protein>
<evidence type="ECO:0000313" key="2">
    <source>
        <dbReference type="EMBL" id="KAK7316344.1"/>
    </source>
</evidence>
<dbReference type="AlphaFoldDB" id="A0AAN9KIG4"/>
<evidence type="ECO:0000313" key="3">
    <source>
        <dbReference type="Proteomes" id="UP001367508"/>
    </source>
</evidence>
<dbReference type="EMBL" id="JAYMYQ010000008">
    <property type="protein sequence ID" value="KAK7316344.1"/>
    <property type="molecule type" value="Genomic_DNA"/>
</dbReference>
<dbReference type="PANTHER" id="PTHR31267:SF10">
    <property type="entry name" value="SIALOPHOSPHOPROTEIN-LIKE PROTEIN, PUTATIVE-RELATED"/>
    <property type="match status" value="1"/>
</dbReference>
<reference evidence="2 3" key="1">
    <citation type="submission" date="2024-01" db="EMBL/GenBank/DDBJ databases">
        <title>The genomes of 5 underutilized Papilionoideae crops provide insights into root nodulation and disease resistanc.</title>
        <authorList>
            <person name="Jiang F."/>
        </authorList>
    </citation>
    <scope>NUCLEOTIDE SEQUENCE [LARGE SCALE GENOMIC DNA]</scope>
    <source>
        <strain evidence="2">LVBAO_FW01</strain>
        <tissue evidence="2">Leaves</tissue>
    </source>
</reference>